<dbReference type="RefSeq" id="WP_090713329.1">
    <property type="nucleotide sequence ID" value="NZ_CBCSKY010000002.1"/>
</dbReference>
<dbReference type="PROSITE" id="PS51257">
    <property type="entry name" value="PROKAR_LIPOPROTEIN"/>
    <property type="match status" value="1"/>
</dbReference>
<name>A0A1G8KBM3_9BACL</name>
<gene>
    <name evidence="2" type="ORF">SAMN05216192_10592</name>
</gene>
<dbReference type="PANTHER" id="PTHR36842">
    <property type="entry name" value="PROTEIN TOLB HOMOLOG"/>
    <property type="match status" value="1"/>
</dbReference>
<evidence type="ECO:0000256" key="1">
    <source>
        <dbReference type="ARBA" id="ARBA00009820"/>
    </source>
</evidence>
<organism evidence="2 3">
    <name type="scientific">Paenibacillus typhae</name>
    <dbReference type="NCBI Taxonomy" id="1174501"/>
    <lineage>
        <taxon>Bacteria</taxon>
        <taxon>Bacillati</taxon>
        <taxon>Bacillota</taxon>
        <taxon>Bacilli</taxon>
        <taxon>Bacillales</taxon>
        <taxon>Paenibacillaceae</taxon>
        <taxon>Paenibacillus</taxon>
    </lineage>
</organism>
<accession>A0A1G8KBM3</accession>
<dbReference type="Proteomes" id="UP000199050">
    <property type="component" value="Unassembled WGS sequence"/>
</dbReference>
<dbReference type="EMBL" id="FNDX01000005">
    <property type="protein sequence ID" value="SDI40802.1"/>
    <property type="molecule type" value="Genomic_DNA"/>
</dbReference>
<comment type="similarity">
    <text evidence="1">Belongs to the TolB family.</text>
</comment>
<reference evidence="3" key="1">
    <citation type="submission" date="2016-10" db="EMBL/GenBank/DDBJ databases">
        <authorList>
            <person name="Varghese N."/>
            <person name="Submissions S."/>
        </authorList>
    </citation>
    <scope>NUCLEOTIDE SEQUENCE [LARGE SCALE GENOMIC DNA]</scope>
    <source>
        <strain evidence="3">CGMCC 1.11012</strain>
    </source>
</reference>
<dbReference type="InterPro" id="IPR011042">
    <property type="entry name" value="6-blade_b-propeller_TolB-like"/>
</dbReference>
<dbReference type="SUPFAM" id="SSF69304">
    <property type="entry name" value="Tricorn protease N-terminal domain"/>
    <property type="match status" value="1"/>
</dbReference>
<protein>
    <submittedName>
        <fullName evidence="2">TolB protein</fullName>
    </submittedName>
</protein>
<dbReference type="OrthoDB" id="137129at2"/>
<dbReference type="PANTHER" id="PTHR36842:SF1">
    <property type="entry name" value="PROTEIN TOLB"/>
    <property type="match status" value="1"/>
</dbReference>
<evidence type="ECO:0000313" key="3">
    <source>
        <dbReference type="Proteomes" id="UP000199050"/>
    </source>
</evidence>
<keyword evidence="3" id="KW-1185">Reference proteome</keyword>
<dbReference type="AlphaFoldDB" id="A0A1G8KBM3"/>
<dbReference type="STRING" id="1174501.SAMN05216192_10592"/>
<sequence length="375" mass="40813">MSRQAGGKGILRTGLLAVAGLAVILSVTACRSGETEARQIIEKAGTKITVMDNTSESVYTRLQLEGIDKVEGVRGLDWISEDVIAVDKENRSLAPQIIEGIERYPHNLYQHNLSSGEEAGLVEGDKNYGAVQLSPDKQYLLYKEAEDIVGLGYIMTLESGTSVPVDEAPFRIEEGEWADDGHVIFPGMDGVIYRTDVQGAKESVVDPGLPYVHEVVQSGSIVYYVTGEDMQLTAYDTDSKQPKVLKKSVVWVVPSPDGSKLAIVKRTKPGEMVLVLCDSEGNEQTELASGQQVFGTSWSPDGSKLAYSLTAENPADDQNGVFITELESGEQTQLLGDIEIADQLRWSPSGKKLLASASVLKDNKYEFTTYVIRLS</sequence>
<dbReference type="Gene3D" id="2.120.10.30">
    <property type="entry name" value="TolB, C-terminal domain"/>
    <property type="match status" value="1"/>
</dbReference>
<dbReference type="Pfam" id="PF07676">
    <property type="entry name" value="PD40"/>
    <property type="match status" value="1"/>
</dbReference>
<evidence type="ECO:0000313" key="2">
    <source>
        <dbReference type="EMBL" id="SDI40802.1"/>
    </source>
</evidence>
<proteinExistence type="inferred from homology"/>
<dbReference type="InterPro" id="IPR011659">
    <property type="entry name" value="WD40"/>
</dbReference>